<dbReference type="SUPFAM" id="SSF52540">
    <property type="entry name" value="P-loop containing nucleoside triphosphate hydrolases"/>
    <property type="match status" value="2"/>
</dbReference>
<evidence type="ECO:0000259" key="1">
    <source>
        <dbReference type="Pfam" id="PF03976"/>
    </source>
</evidence>
<dbReference type="Proteomes" id="UP000007058">
    <property type="component" value="Chromosome"/>
</dbReference>
<evidence type="ECO:0000313" key="2">
    <source>
        <dbReference type="EMBL" id="BAE52773.1"/>
    </source>
</evidence>
<dbReference type="NCBIfam" id="TIGR03708">
    <property type="entry name" value="poly_P_AMP_trns"/>
    <property type="match status" value="1"/>
</dbReference>
<dbReference type="PANTHER" id="PTHR34383:SF3">
    <property type="entry name" value="POLYPHOSPHATE:AMP PHOSPHOTRANSFERASE"/>
    <property type="match status" value="1"/>
</dbReference>
<dbReference type="PANTHER" id="PTHR34383">
    <property type="entry name" value="POLYPHOSPHATE:AMP PHOSPHOTRANSFERASE-RELATED"/>
    <property type="match status" value="1"/>
</dbReference>
<gene>
    <name evidence="2" type="ordered locus">amb3969</name>
</gene>
<keyword evidence="3" id="KW-1185">Reference proteome</keyword>
<sequence length="517" mass="59743">MGGWDMFEAAELGRKISREEFDAMAPGLRTELLALQQQLREADFPVIVLFAGVDGAGKNETVNLLNEWMDPRWIVTRAYGPPSDEERERPEYWRYWRDLPPKGKVGLFMSSWYHHPLIDRVSDKITTPELDERLERIVHFEKTLADEGALILKFWMHLSQKAQKKRLKSLEKDPLTAWQVTKQDWDHWEMYDKFVATAEHLIMRTSKGHAPWQIVEGADPRYRSAVVLQTLKDAITKHFAARDAVKKVNAEIKDKAKAKAKNSTEPSILASQPSILSSLDMTLSIEGAEYNQALQEQRARLAHLYHVAREKGVSTALVFEGWDAAGKGGTIRRLTNALNARDYQVIPIAAPTEEERAQHYLWRFWRHVARAGRVTVFDRSWYGRVLVERVEGFCTEEAWRRAYGEIVDFEQQLTDHGIVMCKFWLHITAEEQLARFNARGEIEYKKWKLTDEDWRNREQWGVYEQAVNDMVERTSTTNAPWTLVEANSKSYARVKVMRTVADALEAALGKAGKKKKD</sequence>
<name>Q2W052_PARM1</name>
<dbReference type="InterPro" id="IPR027417">
    <property type="entry name" value="P-loop_NTPase"/>
</dbReference>
<protein>
    <submittedName>
        <fullName evidence="2">Uncharacterized conserved protein</fullName>
    </submittedName>
</protein>
<reference evidence="2 3" key="1">
    <citation type="journal article" date="2005" name="DNA Res.">
        <title>Complete genome sequence of the facultative anaerobic magnetotactic bacterium Magnetospirillum sp. strain AMB-1.</title>
        <authorList>
            <person name="Matsunaga T."/>
            <person name="Okamura Y."/>
            <person name="Fukuda Y."/>
            <person name="Wahyudi A.T."/>
            <person name="Murase Y."/>
            <person name="Takeyama H."/>
        </authorList>
    </citation>
    <scope>NUCLEOTIDE SEQUENCE [LARGE SCALE GENOMIC DNA]</scope>
    <source>
        <strain evidence="3">ATCC 700264 / AMB-1</strain>
    </source>
</reference>
<organism evidence="2 3">
    <name type="scientific">Paramagnetospirillum magneticum (strain ATCC 700264 / AMB-1)</name>
    <name type="common">Magnetospirillum magneticum</name>
    <dbReference type="NCBI Taxonomy" id="342108"/>
    <lineage>
        <taxon>Bacteria</taxon>
        <taxon>Pseudomonadati</taxon>
        <taxon>Pseudomonadota</taxon>
        <taxon>Alphaproteobacteria</taxon>
        <taxon>Rhodospirillales</taxon>
        <taxon>Magnetospirillaceae</taxon>
        <taxon>Paramagnetospirillum</taxon>
    </lineage>
</organism>
<dbReference type="HOGENOM" id="CLU_033786_1_2_5"/>
<dbReference type="KEGG" id="mag:amb3969"/>
<dbReference type="GO" id="GO:0006797">
    <property type="term" value="P:polyphosphate metabolic process"/>
    <property type="evidence" value="ECO:0007669"/>
    <property type="project" value="InterPro"/>
</dbReference>
<feature type="domain" description="Polyphosphate kinase-2-related" evidence="1">
    <location>
        <begin position="287"/>
        <end position="507"/>
    </location>
</feature>
<dbReference type="STRING" id="342108.amb3969"/>
<feature type="domain" description="Polyphosphate kinase-2-related" evidence="1">
    <location>
        <begin position="17"/>
        <end position="237"/>
    </location>
</feature>
<proteinExistence type="predicted"/>
<accession>Q2W052</accession>
<dbReference type="Pfam" id="PF03976">
    <property type="entry name" value="PPK2"/>
    <property type="match status" value="2"/>
</dbReference>
<dbReference type="AlphaFoldDB" id="Q2W052"/>
<dbReference type="EMBL" id="AP007255">
    <property type="protein sequence ID" value="BAE52773.1"/>
    <property type="molecule type" value="Genomic_DNA"/>
</dbReference>
<dbReference type="GO" id="GO:0043751">
    <property type="term" value="F:polyphosphate:AMP phosphotransferase activity"/>
    <property type="evidence" value="ECO:0007669"/>
    <property type="project" value="InterPro"/>
</dbReference>
<dbReference type="InterPro" id="IPR022488">
    <property type="entry name" value="PPK2-related"/>
</dbReference>
<dbReference type="InterPro" id="IPR022489">
    <property type="entry name" value="PolyP_AMP_Tfrase"/>
</dbReference>
<dbReference type="Gene3D" id="3.40.50.300">
    <property type="entry name" value="P-loop containing nucleotide triphosphate hydrolases"/>
    <property type="match status" value="2"/>
</dbReference>
<evidence type="ECO:0000313" key="3">
    <source>
        <dbReference type="Proteomes" id="UP000007058"/>
    </source>
</evidence>